<proteinExistence type="predicted"/>
<dbReference type="RefSeq" id="WP_250202382.1">
    <property type="nucleotide sequence ID" value="NZ_CP097649.1"/>
</dbReference>
<dbReference type="PANTHER" id="PTHR45648">
    <property type="entry name" value="GDSL LIPASE/ACYLHYDROLASE FAMILY PROTEIN (AFU_ORTHOLOGUE AFUA_4G14700)"/>
    <property type="match status" value="1"/>
</dbReference>
<accession>A0ABY4SPZ2</accession>
<keyword evidence="2" id="KW-0732">Signal</keyword>
<dbReference type="SUPFAM" id="SSF103515">
    <property type="entry name" value="Autotransporter"/>
    <property type="match status" value="1"/>
</dbReference>
<dbReference type="InterPro" id="IPR036709">
    <property type="entry name" value="Autotransporte_beta_dom_sf"/>
</dbReference>
<dbReference type="SUPFAM" id="SSF52266">
    <property type="entry name" value="SGNH hydrolase"/>
    <property type="match status" value="1"/>
</dbReference>
<protein>
    <submittedName>
        <fullName evidence="4">SGNH/GDSL hydrolase family protein</fullName>
    </submittedName>
</protein>
<dbReference type="NCBIfam" id="TIGR01414">
    <property type="entry name" value="autotrans_barl"/>
    <property type="match status" value="1"/>
</dbReference>
<evidence type="ECO:0000256" key="2">
    <source>
        <dbReference type="SAM" id="SignalP"/>
    </source>
</evidence>
<keyword evidence="5" id="KW-1185">Reference proteome</keyword>
<evidence type="ECO:0000313" key="4">
    <source>
        <dbReference type="EMBL" id="URI16349.1"/>
    </source>
</evidence>
<dbReference type="PROSITE" id="PS51208">
    <property type="entry name" value="AUTOTRANSPORTER"/>
    <property type="match status" value="1"/>
</dbReference>
<dbReference type="GO" id="GO:0016787">
    <property type="term" value="F:hydrolase activity"/>
    <property type="evidence" value="ECO:0007669"/>
    <property type="project" value="UniProtKB-KW"/>
</dbReference>
<dbReference type="InterPro" id="IPR006315">
    <property type="entry name" value="OM_autotransptr_brl_dom"/>
</dbReference>
<dbReference type="InterPro" id="IPR005546">
    <property type="entry name" value="Autotransporte_beta"/>
</dbReference>
<dbReference type="InterPro" id="IPR001087">
    <property type="entry name" value="GDSL"/>
</dbReference>
<dbReference type="PROSITE" id="PS51257">
    <property type="entry name" value="PROKAR_LIPOPROTEIN"/>
    <property type="match status" value="1"/>
</dbReference>
<feature type="chain" id="PRO_5046292343" evidence="2">
    <location>
        <begin position="27"/>
        <end position="605"/>
    </location>
</feature>
<dbReference type="Pfam" id="PF00657">
    <property type="entry name" value="Lipase_GDSL"/>
    <property type="match status" value="1"/>
</dbReference>
<feature type="signal peptide" evidence="2">
    <location>
        <begin position="1"/>
        <end position="26"/>
    </location>
</feature>
<keyword evidence="1 4" id="KW-0378">Hydrolase</keyword>
<dbReference type="InterPro" id="IPR051058">
    <property type="entry name" value="GDSL_Est/Lipase"/>
</dbReference>
<organism evidence="4 5">
    <name type="scientific">Brevundimonas albigilva</name>
    <dbReference type="NCBI Taxonomy" id="1312364"/>
    <lineage>
        <taxon>Bacteria</taxon>
        <taxon>Pseudomonadati</taxon>
        <taxon>Pseudomonadota</taxon>
        <taxon>Alphaproteobacteria</taxon>
        <taxon>Caulobacterales</taxon>
        <taxon>Caulobacteraceae</taxon>
        <taxon>Brevundimonas</taxon>
    </lineage>
</organism>
<dbReference type="Gene3D" id="3.40.50.1110">
    <property type="entry name" value="SGNH hydrolase"/>
    <property type="match status" value="1"/>
</dbReference>
<evidence type="ECO:0000313" key="5">
    <source>
        <dbReference type="Proteomes" id="UP001055429"/>
    </source>
</evidence>
<dbReference type="EMBL" id="CP097649">
    <property type="protein sequence ID" value="URI16349.1"/>
    <property type="molecule type" value="Genomic_DNA"/>
</dbReference>
<feature type="domain" description="Autotransporter" evidence="3">
    <location>
        <begin position="332"/>
        <end position="605"/>
    </location>
</feature>
<evidence type="ECO:0000256" key="1">
    <source>
        <dbReference type="ARBA" id="ARBA00022801"/>
    </source>
</evidence>
<gene>
    <name evidence="4" type="ORF">M8231_05020</name>
</gene>
<dbReference type="SMART" id="SM00869">
    <property type="entry name" value="Autotransporter"/>
    <property type="match status" value="1"/>
</dbReference>
<dbReference type="Pfam" id="PF03797">
    <property type="entry name" value="Autotransporter"/>
    <property type="match status" value="1"/>
</dbReference>
<sequence length="605" mass="62307">MPRFVTGGAVAALALAACAFAGAASAQSYDRLVVFGDSLSDNGNLYLATGGATPPSPPYFQGRFSSGPVWTELLGFNAANFTGSVSGSINYAFGGSRTDASTTPPPGMLAQLGAYTGRGGRFGQGDLVTVLGGANDIFQTLALAGASSAPLAYMNTVTNTASSNVNTLVNAVAGAGAGTILVANLPKLSLTPQFRSPAGAPAAGLADAAAGNFNSTLLTKLNATAAAQPGSNIILMDLFRIGDVIAANPADFGFTNVTDKCFTGTSVCASPDTYFYFDDVHPTAAGHRAIARLATDYLYYADIGAQATLAGETAFRHREDALDAASEAFSGRQDWTRGVSLTGSAMVDSADYDARGVVGDASSDGWGGRIALEAGPSEAMRVGLAGTARVSDVESQTLTFEVESFGLDLYAGWRAPSGVFVNGVVGVARDNIDDMKRITSLAPIVHTAETTAVSTGARLQAGTWFDMGGVALSPRAALTWTSSQVDGYFEQGLAAQYAYQDRDLKALSGEVALRAEADLGGFALFAEGGYRDALDDSSDPLRVGLHNNPAQVLEREIDDPFGGQVLASAGLEGEVGPVRVTVGYRGRFGDHADSHMGGVQLRLPL</sequence>
<evidence type="ECO:0000259" key="3">
    <source>
        <dbReference type="PROSITE" id="PS51208"/>
    </source>
</evidence>
<dbReference type="Gene3D" id="2.40.128.130">
    <property type="entry name" value="Autotransporter beta-domain"/>
    <property type="match status" value="1"/>
</dbReference>
<dbReference type="CDD" id="cd01846">
    <property type="entry name" value="fatty_acyltransferase_like"/>
    <property type="match status" value="1"/>
</dbReference>
<dbReference type="InterPro" id="IPR036514">
    <property type="entry name" value="SGNH_hydro_sf"/>
</dbReference>
<dbReference type="Proteomes" id="UP001055429">
    <property type="component" value="Chromosome"/>
</dbReference>
<name>A0ABY4SPZ2_9CAUL</name>
<reference evidence="4" key="1">
    <citation type="submission" date="2022-05" db="EMBL/GenBank/DDBJ databases">
        <title>Brevundimonas albigilva TT17 genome sequence.</title>
        <authorList>
            <person name="Lee K."/>
            <person name="Son H."/>
        </authorList>
    </citation>
    <scope>NUCLEOTIDE SEQUENCE</scope>
    <source>
        <strain evidence="4">TT17</strain>
    </source>
</reference>
<dbReference type="PANTHER" id="PTHR45648:SF22">
    <property type="entry name" value="GDSL LIPASE_ACYLHYDROLASE FAMILY PROTEIN (AFU_ORTHOLOGUE AFUA_4G14700)"/>
    <property type="match status" value="1"/>
</dbReference>